<evidence type="ECO:0000313" key="2">
    <source>
        <dbReference type="Proteomes" id="UP000327362"/>
    </source>
</evidence>
<protein>
    <submittedName>
        <fullName evidence="1">Uncharacterized protein</fullName>
    </submittedName>
</protein>
<organism evidence="1 2">
    <name type="scientific">Mycobacterium avium subsp. hominissuis</name>
    <dbReference type="NCBI Taxonomy" id="439334"/>
    <lineage>
        <taxon>Bacteria</taxon>
        <taxon>Bacillati</taxon>
        <taxon>Actinomycetota</taxon>
        <taxon>Actinomycetes</taxon>
        <taxon>Mycobacteriales</taxon>
        <taxon>Mycobacteriaceae</taxon>
        <taxon>Mycobacterium</taxon>
        <taxon>Mycobacterium avium complex (MAC)</taxon>
    </lineage>
</organism>
<dbReference type="EMBL" id="AP020326">
    <property type="protein sequence ID" value="BBN50225.1"/>
    <property type="molecule type" value="Genomic_DNA"/>
</dbReference>
<proteinExistence type="predicted"/>
<dbReference type="AlphaFoldDB" id="A0AAI8SRC8"/>
<gene>
    <name evidence="1" type="ORF">JPH1_47000</name>
</gene>
<accession>A0AAI8SRC8</accession>
<dbReference type="Proteomes" id="UP000327362">
    <property type="component" value="Chromosome"/>
</dbReference>
<evidence type="ECO:0000313" key="1">
    <source>
        <dbReference type="EMBL" id="BBN50225.1"/>
    </source>
</evidence>
<name>A0AAI8SRC8_MYCAV</name>
<reference evidence="1 2" key="1">
    <citation type="submission" date="2019-09" db="EMBL/GenBank/DDBJ databases">
        <title>Complete genome sequence of Mycobacterium avium subsp. hominissuis strain JP-H-1.</title>
        <authorList>
            <person name="Kinoshita Y."/>
            <person name="Niwa H."/>
            <person name="Uchida-Fujii E."/>
            <person name="Nukada T."/>
        </authorList>
    </citation>
    <scope>NUCLEOTIDE SEQUENCE [LARGE SCALE GENOMIC DNA]</scope>
    <source>
        <strain evidence="1 2">JP-H-1</strain>
    </source>
</reference>
<sequence length="95" mass="10497">MTPEQLRGVEDRAVALFERIARARGITLPGRDVLLGRHDPERPVGQRLYELASRIPIGTADRYTVLCAPSAAERLAALREAVDAVTEVVEFQLSE</sequence>